<dbReference type="AlphaFoldDB" id="A0AA34WSW8"/>
<evidence type="ECO:0000256" key="1">
    <source>
        <dbReference type="ARBA" id="ARBA00022490"/>
    </source>
</evidence>
<dbReference type="CDD" id="cd01310">
    <property type="entry name" value="TatD_DNAse"/>
    <property type="match status" value="1"/>
</dbReference>
<feature type="binding site" evidence="7">
    <location>
        <position position="209"/>
    </location>
    <ligand>
        <name>a divalent metal cation</name>
        <dbReference type="ChEBI" id="CHEBI:60240"/>
        <label>1</label>
    </ligand>
</feature>
<reference evidence="8 9" key="2">
    <citation type="submission" date="2014-11" db="EMBL/GenBank/DDBJ databases">
        <title>Draft genome sequence of the solvent-tolerant Pseudomonas putida S12 including megaplasmid pTTS12.</title>
        <authorList>
            <person name="Wierckx N."/>
            <person name="Nijkamp J."/>
            <person name="Ballerstedt H."/>
            <person name="Siezen R.J."/>
            <person name="Wels M."/>
            <person name="de Ridder D."/>
            <person name="de Winde J.H."/>
            <person name="Ruijssenaars H.J."/>
        </authorList>
    </citation>
    <scope>NUCLEOTIDE SEQUENCE [LARGE SCALE GENOMIC DNA]</scope>
    <source>
        <strain evidence="8 9">S12</strain>
    </source>
</reference>
<keyword evidence="4" id="KW-0378">Hydrolase</keyword>
<evidence type="ECO:0000256" key="7">
    <source>
        <dbReference type="PIRSR" id="PIRSR005902-1"/>
    </source>
</evidence>
<dbReference type="PANTHER" id="PTHR10060:SF15">
    <property type="entry name" value="DEOXYRIBONUCLEASE TATDN1"/>
    <property type="match status" value="1"/>
</dbReference>
<feature type="binding site" evidence="7">
    <location>
        <position position="97"/>
    </location>
    <ligand>
        <name>a divalent metal cation</name>
        <dbReference type="ChEBI" id="CHEBI:60240"/>
        <label>1</label>
    </ligand>
</feature>
<dbReference type="Proteomes" id="UP000017753">
    <property type="component" value="Chromosome"/>
</dbReference>
<accession>A0AA34WSW8</accession>
<dbReference type="PIRSF" id="PIRSF005902">
    <property type="entry name" value="DNase_TatD"/>
    <property type="match status" value="1"/>
</dbReference>
<dbReference type="Pfam" id="PF01026">
    <property type="entry name" value="TatD_DNase"/>
    <property type="match status" value="1"/>
</dbReference>
<dbReference type="InterPro" id="IPR032466">
    <property type="entry name" value="Metal_Hydrolase"/>
</dbReference>
<keyword evidence="1" id="KW-0963">Cytoplasm</keyword>
<dbReference type="PROSITE" id="PS01090">
    <property type="entry name" value="TATD_2"/>
    <property type="match status" value="1"/>
</dbReference>
<evidence type="ECO:0000313" key="8">
    <source>
        <dbReference type="EMBL" id="AJA15307.1"/>
    </source>
</evidence>
<organism evidence="8 9">
    <name type="scientific">Pseudomonas putida S12</name>
    <dbReference type="NCBI Taxonomy" id="1215087"/>
    <lineage>
        <taxon>Bacteria</taxon>
        <taxon>Pseudomonadati</taxon>
        <taxon>Pseudomonadota</taxon>
        <taxon>Gammaproteobacteria</taxon>
        <taxon>Pseudomonadales</taxon>
        <taxon>Pseudomonadaceae</taxon>
        <taxon>Pseudomonas</taxon>
    </lineage>
</organism>
<sequence>MQLIDIGVNLTNSSFHDQQAAIVERALEAGVTQMLLTGTSLAVSEQALELCQQLDASGAHLFATAGVHPHDAKAWDADSERQLRRLLSEPRVRAVGECGLDFNRDFSPRPLQEKALEAQLTLAAQLRLPVFLHERDASERLLAILKDYRDHLTGAVVHCFTGEREALYAYLDLDLHIGITGWICDERRGTHLHPLVGNIPQGRLMLESDAPYLLPRSLRPKPKSGRNEPAFLPEVLREVASHRGESAEHTAAHTTATARDFFQLPWISRVSAGG</sequence>
<dbReference type="Gene3D" id="3.20.20.140">
    <property type="entry name" value="Metal-dependent hydrolases"/>
    <property type="match status" value="1"/>
</dbReference>
<evidence type="ECO:0000313" key="9">
    <source>
        <dbReference type="Proteomes" id="UP000017753"/>
    </source>
</evidence>
<dbReference type="EMBL" id="CP009974">
    <property type="protein sequence ID" value="AJA15307.1"/>
    <property type="molecule type" value="Genomic_DNA"/>
</dbReference>
<dbReference type="GO" id="GO:0046872">
    <property type="term" value="F:metal ion binding"/>
    <property type="evidence" value="ECO:0007669"/>
    <property type="project" value="UniProtKB-KW"/>
</dbReference>
<keyword evidence="2" id="KW-0540">Nuclease</keyword>
<feature type="binding site" evidence="7">
    <location>
        <position position="133"/>
    </location>
    <ligand>
        <name>a divalent metal cation</name>
        <dbReference type="ChEBI" id="CHEBI:60240"/>
        <label>2</label>
    </ligand>
</feature>
<reference evidence="8 9" key="1">
    <citation type="submission" date="2014-11" db="EMBL/GenBank/DDBJ databases">
        <title>Complete genome sequence of Pseudomonas putida S12 including megaplasmid pTTS12.</title>
        <authorList>
            <person name="Kuepper J."/>
            <person name="Ruijssenaars H.J."/>
            <person name="Blank L.M."/>
            <person name="de Winde J.H."/>
            <person name="Wierckx N."/>
        </authorList>
    </citation>
    <scope>NUCLEOTIDE SEQUENCE [LARGE SCALE GENOMIC DNA]</scope>
    <source>
        <strain evidence="8 9">S12</strain>
    </source>
</reference>
<dbReference type="RefSeq" id="WP_019438674.1">
    <property type="nucleotide sequence ID" value="NZ_ALNR01000223.1"/>
</dbReference>
<dbReference type="InterPro" id="IPR018228">
    <property type="entry name" value="DNase_TatD-rel_CS"/>
</dbReference>
<dbReference type="InterPro" id="IPR050891">
    <property type="entry name" value="TatD-type_Hydrolase"/>
</dbReference>
<gene>
    <name evidence="8" type="ORF">RPPX_18775</name>
</gene>
<proteinExistence type="predicted"/>
<keyword evidence="6" id="KW-0460">Magnesium</keyword>
<dbReference type="SUPFAM" id="SSF51556">
    <property type="entry name" value="Metallo-dependent hydrolases"/>
    <property type="match status" value="1"/>
</dbReference>
<evidence type="ECO:0000256" key="4">
    <source>
        <dbReference type="ARBA" id="ARBA00022801"/>
    </source>
</evidence>
<feature type="binding site" evidence="7">
    <location>
        <position position="158"/>
    </location>
    <ligand>
        <name>a divalent metal cation</name>
        <dbReference type="ChEBI" id="CHEBI:60240"/>
        <label>2</label>
    </ligand>
</feature>
<name>A0AA34WSW8_PSEPU</name>
<dbReference type="InterPro" id="IPR001130">
    <property type="entry name" value="TatD-like"/>
</dbReference>
<keyword evidence="5" id="KW-0269">Exonuclease</keyword>
<evidence type="ECO:0000256" key="3">
    <source>
        <dbReference type="ARBA" id="ARBA00022723"/>
    </source>
</evidence>
<evidence type="ECO:0000256" key="2">
    <source>
        <dbReference type="ARBA" id="ARBA00022722"/>
    </source>
</evidence>
<protein>
    <submittedName>
        <fullName evidence="8">Preprotein translocase subunit TatD</fullName>
    </submittedName>
</protein>
<keyword evidence="3 7" id="KW-0479">Metal-binding</keyword>
<dbReference type="FunFam" id="3.20.20.140:FF:000018">
    <property type="entry name" value="3'-5' ssDNA/RNA exonuclease TatD"/>
    <property type="match status" value="1"/>
</dbReference>
<evidence type="ECO:0000256" key="6">
    <source>
        <dbReference type="ARBA" id="ARBA00022842"/>
    </source>
</evidence>
<dbReference type="PANTHER" id="PTHR10060">
    <property type="entry name" value="TATD FAMILY DEOXYRIBONUCLEASE"/>
    <property type="match status" value="1"/>
</dbReference>
<evidence type="ECO:0000256" key="5">
    <source>
        <dbReference type="ARBA" id="ARBA00022839"/>
    </source>
</evidence>
<dbReference type="GO" id="GO:0004527">
    <property type="term" value="F:exonuclease activity"/>
    <property type="evidence" value="ECO:0007669"/>
    <property type="project" value="UniProtKB-KW"/>
</dbReference>